<dbReference type="GO" id="GO:0070063">
    <property type="term" value="F:RNA polymerase binding"/>
    <property type="evidence" value="ECO:0007669"/>
    <property type="project" value="InterPro"/>
</dbReference>
<feature type="domain" description="FF" evidence="3">
    <location>
        <begin position="383"/>
        <end position="437"/>
    </location>
</feature>
<keyword evidence="1" id="KW-0677">Repeat</keyword>
<feature type="region of interest" description="Disordered" evidence="2">
    <location>
        <begin position="126"/>
        <end position="271"/>
    </location>
</feature>
<feature type="compositionally biased region" description="Basic and acidic residues" evidence="2">
    <location>
        <begin position="145"/>
        <end position="175"/>
    </location>
</feature>
<dbReference type="InterPro" id="IPR036517">
    <property type="entry name" value="FF_domain_sf"/>
</dbReference>
<feature type="compositionally biased region" description="Acidic residues" evidence="2">
    <location>
        <begin position="216"/>
        <end position="243"/>
    </location>
</feature>
<dbReference type="EMBL" id="CAVMBE010000045">
    <property type="protein sequence ID" value="CAK4031248.1"/>
    <property type="molecule type" value="Genomic_DNA"/>
</dbReference>
<reference evidence="4" key="1">
    <citation type="submission" date="2023-11" db="EMBL/GenBank/DDBJ databases">
        <authorList>
            <person name="Alioto T."/>
            <person name="Alioto T."/>
            <person name="Gomez Garrido J."/>
        </authorList>
    </citation>
    <scope>NUCLEOTIDE SEQUENCE</scope>
</reference>
<dbReference type="InterPro" id="IPR045148">
    <property type="entry name" value="TCRG1-like"/>
</dbReference>
<feature type="compositionally biased region" description="Basic and acidic residues" evidence="2">
    <location>
        <begin position="47"/>
        <end position="74"/>
    </location>
</feature>
<feature type="region of interest" description="Disordered" evidence="2">
    <location>
        <begin position="1"/>
        <end position="82"/>
    </location>
</feature>
<dbReference type="SMART" id="SM00441">
    <property type="entry name" value="FF"/>
    <property type="match status" value="2"/>
</dbReference>
<feature type="compositionally biased region" description="Basic and acidic residues" evidence="2">
    <location>
        <begin position="126"/>
        <end position="137"/>
    </location>
</feature>
<feature type="compositionally biased region" description="Low complexity" evidence="2">
    <location>
        <begin position="244"/>
        <end position="256"/>
    </location>
</feature>
<dbReference type="Gene3D" id="1.10.10.440">
    <property type="entry name" value="FF domain"/>
    <property type="match status" value="2"/>
</dbReference>
<dbReference type="InterPro" id="IPR002713">
    <property type="entry name" value="FF_domain"/>
</dbReference>
<feature type="compositionally biased region" description="Polar residues" evidence="2">
    <location>
        <begin position="202"/>
        <end position="212"/>
    </location>
</feature>
<dbReference type="Gene3D" id="2.20.70.10">
    <property type="match status" value="1"/>
</dbReference>
<dbReference type="PANTHER" id="PTHR15377">
    <property type="entry name" value="TRANSCRIPTION ELONGATION REGULATOR 1"/>
    <property type="match status" value="1"/>
</dbReference>
<gene>
    <name evidence="4" type="ORF">LECACI_7A006406</name>
</gene>
<keyword evidence="5" id="KW-1185">Reference proteome</keyword>
<dbReference type="GO" id="GO:0003712">
    <property type="term" value="F:transcription coregulator activity"/>
    <property type="evidence" value="ECO:0007669"/>
    <property type="project" value="TreeGrafter"/>
</dbReference>
<feature type="domain" description="FF" evidence="3">
    <location>
        <begin position="310"/>
        <end position="369"/>
    </location>
</feature>
<sequence>MESPAKKLKMSSPALGTQQDFVSFGDEEGTFGSTEKDSTDQYTPFRAPKEPRLDRAHGRNGYDPRRDPRNARDKPKSRHILPGYEPWVLVRTKFRRRFVHNTQTKESFWRIPKDVMPGVIEFERWEKDGQEKAENAKWAEQQLQEMRDKSKAEEVNRDADEEGRSRRRRSESLQRDDEEALMAELAAQAEHAEEQDAKKAFTATQPLQSQIPETGLDSDSEYEVVEVTDSEGEGEGEEEEETGEAPGEPAAGQPPEDGQPEEDGPVEFGEDDIAWQLAAMGEDYGLDPGEYGDAYEKEWEEGAEGLPLSREDATHLFRDLLEDHGISPFTPWDKVIEDESETSILNDQRYTVLPNMRARKEAFDSWAKDKATRLKEERAATAKRDPKIPYLALLQDKATPKLYWPEFKRKYKKEPELNDRKLSDKDREKLYRDHIGRLKLPESTRKADLQILLKGVPLKSLNRDTQLDSLPQQLLSHLHFVSLSPNARDPIIKAHIQKLPPAPDDDDLTDEQRAEEDKKREERRRREQAMAERVRKVEEERRRADKDEDRARRDLREEERELQRAMAVSSRGLSSHFREDRANSKP</sequence>
<feature type="compositionally biased region" description="Acidic residues" evidence="2">
    <location>
        <begin position="258"/>
        <end position="271"/>
    </location>
</feature>
<dbReference type="Proteomes" id="UP001296104">
    <property type="component" value="Unassembled WGS sequence"/>
</dbReference>
<dbReference type="Pfam" id="PF01846">
    <property type="entry name" value="FF"/>
    <property type="match status" value="1"/>
</dbReference>
<dbReference type="SUPFAM" id="SSF81698">
    <property type="entry name" value="FF domain"/>
    <property type="match status" value="1"/>
</dbReference>
<evidence type="ECO:0000256" key="1">
    <source>
        <dbReference type="ARBA" id="ARBA00022737"/>
    </source>
</evidence>
<organism evidence="4 5">
    <name type="scientific">Lecanosticta acicola</name>
    <dbReference type="NCBI Taxonomy" id="111012"/>
    <lineage>
        <taxon>Eukaryota</taxon>
        <taxon>Fungi</taxon>
        <taxon>Dikarya</taxon>
        <taxon>Ascomycota</taxon>
        <taxon>Pezizomycotina</taxon>
        <taxon>Dothideomycetes</taxon>
        <taxon>Dothideomycetidae</taxon>
        <taxon>Mycosphaerellales</taxon>
        <taxon>Mycosphaerellaceae</taxon>
        <taxon>Lecanosticta</taxon>
    </lineage>
</organism>
<feature type="region of interest" description="Disordered" evidence="2">
    <location>
        <begin position="497"/>
        <end position="586"/>
    </location>
</feature>
<dbReference type="AlphaFoldDB" id="A0AAI8Z2I9"/>
<proteinExistence type="predicted"/>
<evidence type="ECO:0000313" key="5">
    <source>
        <dbReference type="Proteomes" id="UP001296104"/>
    </source>
</evidence>
<dbReference type="PANTHER" id="PTHR15377:SF3">
    <property type="entry name" value="WW DOMAIN-CONTAINING PROTEIN"/>
    <property type="match status" value="1"/>
</dbReference>
<protein>
    <submittedName>
        <fullName evidence="4">Related to FF domain</fullName>
    </submittedName>
</protein>
<accession>A0AAI8Z2I9</accession>
<evidence type="ECO:0000259" key="3">
    <source>
        <dbReference type="SMART" id="SM00441"/>
    </source>
</evidence>
<feature type="compositionally biased region" description="Basic and acidic residues" evidence="2">
    <location>
        <begin position="576"/>
        <end position="586"/>
    </location>
</feature>
<feature type="compositionally biased region" description="Basic and acidic residues" evidence="2">
    <location>
        <begin position="190"/>
        <end position="199"/>
    </location>
</feature>
<dbReference type="FunFam" id="2.20.70.10:FF:000049">
    <property type="entry name" value="Transcription elongation regulator 1-like"/>
    <property type="match status" value="1"/>
</dbReference>
<dbReference type="GO" id="GO:0005634">
    <property type="term" value="C:nucleus"/>
    <property type="evidence" value="ECO:0007669"/>
    <property type="project" value="TreeGrafter"/>
</dbReference>
<evidence type="ECO:0000256" key="2">
    <source>
        <dbReference type="SAM" id="MobiDB-lite"/>
    </source>
</evidence>
<feature type="compositionally biased region" description="Basic and acidic residues" evidence="2">
    <location>
        <begin position="510"/>
        <end position="563"/>
    </location>
</feature>
<evidence type="ECO:0000313" key="4">
    <source>
        <dbReference type="EMBL" id="CAK4031248.1"/>
    </source>
</evidence>
<name>A0AAI8Z2I9_9PEZI</name>
<comment type="caution">
    <text evidence="4">The sequence shown here is derived from an EMBL/GenBank/DDBJ whole genome shotgun (WGS) entry which is preliminary data.</text>
</comment>